<feature type="binding site" evidence="11">
    <location>
        <begin position="125"/>
        <end position="127"/>
    </location>
    <ligand>
        <name>FMN</name>
        <dbReference type="ChEBI" id="CHEBI:58210"/>
    </ligand>
</feature>
<keyword evidence="9 11" id="KW-0057">Aromatic amino acid biosynthesis</keyword>
<feature type="binding site" evidence="11">
    <location>
        <position position="289"/>
    </location>
    <ligand>
        <name>FMN</name>
        <dbReference type="ChEBI" id="CHEBI:58210"/>
    </ligand>
</feature>
<evidence type="ECO:0000256" key="5">
    <source>
        <dbReference type="ARBA" id="ARBA00022630"/>
    </source>
</evidence>
<feature type="binding site" evidence="11">
    <location>
        <position position="47"/>
    </location>
    <ligand>
        <name>NADP(+)</name>
        <dbReference type="ChEBI" id="CHEBI:58349"/>
    </ligand>
</feature>
<comment type="pathway">
    <text evidence="1 11">Metabolic intermediate biosynthesis; chorismate biosynthesis; chorismate from D-erythrose 4-phosphate and phosphoenolpyruvate: step 7/7.</text>
</comment>
<dbReference type="AlphaFoldDB" id="A0A9D0ZHM8"/>
<evidence type="ECO:0000256" key="10">
    <source>
        <dbReference type="ARBA" id="ARBA00023239"/>
    </source>
</evidence>
<dbReference type="GO" id="GO:0009423">
    <property type="term" value="P:chorismate biosynthetic process"/>
    <property type="evidence" value="ECO:0007669"/>
    <property type="project" value="UniProtKB-UniRule"/>
</dbReference>
<evidence type="ECO:0000256" key="11">
    <source>
        <dbReference type="HAMAP-Rule" id="MF_00300"/>
    </source>
</evidence>
<evidence type="ECO:0000313" key="12">
    <source>
        <dbReference type="EMBL" id="HIQ80715.1"/>
    </source>
</evidence>
<evidence type="ECO:0000256" key="3">
    <source>
        <dbReference type="ARBA" id="ARBA00013036"/>
    </source>
</evidence>
<dbReference type="Proteomes" id="UP000886787">
    <property type="component" value="Unassembled WGS sequence"/>
</dbReference>
<dbReference type="PANTHER" id="PTHR21085:SF0">
    <property type="entry name" value="CHORISMATE SYNTHASE"/>
    <property type="match status" value="1"/>
</dbReference>
<dbReference type="Pfam" id="PF01264">
    <property type="entry name" value="Chorismate_synt"/>
    <property type="match status" value="1"/>
</dbReference>
<keyword evidence="4 11" id="KW-0028">Amino-acid biosynthesis</keyword>
<dbReference type="InterPro" id="IPR020541">
    <property type="entry name" value="Chorismate_synthase_CS"/>
</dbReference>
<keyword evidence="5 11" id="KW-0285">Flavoprotein</keyword>
<dbReference type="HAMAP" id="MF_00300">
    <property type="entry name" value="Chorismate_synth"/>
    <property type="match status" value="1"/>
</dbReference>
<dbReference type="Gene3D" id="3.60.150.10">
    <property type="entry name" value="Chorismate synthase AroC"/>
    <property type="match status" value="1"/>
</dbReference>
<dbReference type="InterPro" id="IPR035904">
    <property type="entry name" value="Chorismate_synth_AroC_sf"/>
</dbReference>
<dbReference type="EC" id="4.2.3.5" evidence="3 11"/>
<evidence type="ECO:0000256" key="6">
    <source>
        <dbReference type="ARBA" id="ARBA00022643"/>
    </source>
</evidence>
<dbReference type="NCBIfam" id="NF003793">
    <property type="entry name" value="PRK05382.1"/>
    <property type="match status" value="1"/>
</dbReference>
<dbReference type="GO" id="GO:0010181">
    <property type="term" value="F:FMN binding"/>
    <property type="evidence" value="ECO:0007669"/>
    <property type="project" value="TreeGrafter"/>
</dbReference>
<organism evidence="12 13">
    <name type="scientific">Candidatus Scatavimonas merdigallinarum</name>
    <dbReference type="NCBI Taxonomy" id="2840914"/>
    <lineage>
        <taxon>Bacteria</taxon>
        <taxon>Bacillati</taxon>
        <taxon>Bacillota</taxon>
        <taxon>Clostridia</taxon>
        <taxon>Eubacteriales</taxon>
        <taxon>Oscillospiraceae</taxon>
        <taxon>Oscillospiraceae incertae sedis</taxon>
        <taxon>Candidatus Scatavimonas</taxon>
    </lineage>
</organism>
<comment type="subunit">
    <text evidence="11">Homotetramer.</text>
</comment>
<gene>
    <name evidence="11 12" type="primary">aroC</name>
    <name evidence="12" type="ORF">IAD32_05445</name>
</gene>
<evidence type="ECO:0000256" key="4">
    <source>
        <dbReference type="ARBA" id="ARBA00022605"/>
    </source>
</evidence>
<comment type="similarity">
    <text evidence="2 11">Belongs to the chorismate synthase family.</text>
</comment>
<protein>
    <recommendedName>
        <fullName evidence="3 11">Chorismate synthase</fullName>
        <shortName evidence="11">CS</shortName>
        <ecNumber evidence="3 11">4.2.3.5</ecNumber>
    </recommendedName>
    <alternativeName>
        <fullName evidence="11">5-enolpyruvylshikimate-3-phosphate phospholyase</fullName>
    </alternativeName>
</protein>
<reference evidence="12" key="2">
    <citation type="journal article" date="2021" name="PeerJ">
        <title>Extensive microbial diversity within the chicken gut microbiome revealed by metagenomics and culture.</title>
        <authorList>
            <person name="Gilroy R."/>
            <person name="Ravi A."/>
            <person name="Getino M."/>
            <person name="Pursley I."/>
            <person name="Horton D.L."/>
            <person name="Alikhan N.F."/>
            <person name="Baker D."/>
            <person name="Gharbi K."/>
            <person name="Hall N."/>
            <person name="Watson M."/>
            <person name="Adriaenssens E.M."/>
            <person name="Foster-Nyarko E."/>
            <person name="Jarju S."/>
            <person name="Secka A."/>
            <person name="Antonio M."/>
            <person name="Oren A."/>
            <person name="Chaudhuri R.R."/>
            <person name="La Ragione R."/>
            <person name="Hildebrand F."/>
            <person name="Pallen M.J."/>
        </authorList>
    </citation>
    <scope>NUCLEOTIDE SEQUENCE</scope>
    <source>
        <strain evidence="12">ChiSjej1B19-3389</strain>
    </source>
</reference>
<dbReference type="GO" id="GO:0004107">
    <property type="term" value="F:chorismate synthase activity"/>
    <property type="evidence" value="ECO:0007669"/>
    <property type="project" value="UniProtKB-UniRule"/>
</dbReference>
<comment type="caution">
    <text evidence="12">The sequence shown here is derived from an EMBL/GenBank/DDBJ whole genome shotgun (WGS) entry which is preliminary data.</text>
</comment>
<dbReference type="PROSITE" id="PS00789">
    <property type="entry name" value="CHORISMATE_SYNTHASE_3"/>
    <property type="match status" value="1"/>
</dbReference>
<proteinExistence type="inferred from homology"/>
<comment type="caution">
    <text evidence="11">Lacks conserved residue(s) required for the propagation of feature annotation.</text>
</comment>
<sequence length="356" mass="38007">MASSWGNQVKISVFGESHGEAIGVVIDNLPAGHRLDMQQIQLFMGRRAPGRDKTATPRLEADIPHILSGVLNGMTTGAPLCAVIENTNTRSADYSNLLHKPRPGHADYTGLIRYQGFNDPRGGGHFSGRLTAPLVFAGSICRQLLKQQGIQIASHIYSIGTIKDQPFDGIQIAPSLITQLNQMPFPLIDEKAEGPMRVYIEKARMDCDSVGGIVECAATGVPAGLGNPIFAGAENVISSVIFGIPAVKGIEFGTGFAMTEMYGSQSNDAYAYKNGRIQTLTNHNGGILGGITNGMPVLFRVAVKPTPSISKEQKTVDLTEKNNTTLVVHGRHDPCIVPRASVVIESALALALINLL</sequence>
<dbReference type="NCBIfam" id="TIGR00033">
    <property type="entry name" value="aroC"/>
    <property type="match status" value="1"/>
</dbReference>
<feature type="binding site" evidence="11">
    <location>
        <position position="331"/>
    </location>
    <ligand>
        <name>FMN</name>
        <dbReference type="ChEBI" id="CHEBI:58210"/>
    </ligand>
</feature>
<evidence type="ECO:0000313" key="13">
    <source>
        <dbReference type="Proteomes" id="UP000886787"/>
    </source>
</evidence>
<evidence type="ECO:0000256" key="2">
    <source>
        <dbReference type="ARBA" id="ARBA00008014"/>
    </source>
</evidence>
<dbReference type="PANTHER" id="PTHR21085">
    <property type="entry name" value="CHORISMATE SYNTHASE"/>
    <property type="match status" value="1"/>
</dbReference>
<keyword evidence="8 11" id="KW-0521">NADP</keyword>
<dbReference type="PIRSF" id="PIRSF001456">
    <property type="entry name" value="Chorismate_synth"/>
    <property type="match status" value="1"/>
</dbReference>
<dbReference type="GO" id="GO:0005829">
    <property type="term" value="C:cytosol"/>
    <property type="evidence" value="ECO:0007669"/>
    <property type="project" value="TreeGrafter"/>
</dbReference>
<dbReference type="EMBL" id="DVFW01000026">
    <property type="protein sequence ID" value="HIQ80715.1"/>
    <property type="molecule type" value="Genomic_DNA"/>
</dbReference>
<dbReference type="GO" id="GO:0008652">
    <property type="term" value="P:amino acid biosynthetic process"/>
    <property type="evidence" value="ECO:0007669"/>
    <property type="project" value="UniProtKB-KW"/>
</dbReference>
<feature type="binding site" evidence="11">
    <location>
        <begin position="304"/>
        <end position="308"/>
    </location>
    <ligand>
        <name>FMN</name>
        <dbReference type="ChEBI" id="CHEBI:58210"/>
    </ligand>
</feature>
<keyword evidence="7 11" id="KW-0274">FAD</keyword>
<comment type="catalytic activity">
    <reaction evidence="11">
        <text>5-O-(1-carboxyvinyl)-3-phosphoshikimate = chorismate + phosphate</text>
        <dbReference type="Rhea" id="RHEA:21020"/>
        <dbReference type="ChEBI" id="CHEBI:29748"/>
        <dbReference type="ChEBI" id="CHEBI:43474"/>
        <dbReference type="ChEBI" id="CHEBI:57701"/>
        <dbReference type="EC" id="4.2.3.5"/>
    </reaction>
</comment>
<name>A0A9D0ZHM8_9FIRM</name>
<evidence type="ECO:0000256" key="9">
    <source>
        <dbReference type="ARBA" id="ARBA00023141"/>
    </source>
</evidence>
<reference evidence="12" key="1">
    <citation type="submission" date="2020-10" db="EMBL/GenBank/DDBJ databases">
        <authorList>
            <person name="Gilroy R."/>
        </authorList>
    </citation>
    <scope>NUCLEOTIDE SEQUENCE</scope>
    <source>
        <strain evidence="12">ChiSjej1B19-3389</strain>
    </source>
</reference>
<accession>A0A9D0ZHM8</accession>
<dbReference type="GO" id="GO:0009073">
    <property type="term" value="P:aromatic amino acid family biosynthetic process"/>
    <property type="evidence" value="ECO:0007669"/>
    <property type="project" value="UniProtKB-KW"/>
</dbReference>
<evidence type="ECO:0000256" key="1">
    <source>
        <dbReference type="ARBA" id="ARBA00005044"/>
    </source>
</evidence>
<evidence type="ECO:0000256" key="7">
    <source>
        <dbReference type="ARBA" id="ARBA00022827"/>
    </source>
</evidence>
<keyword evidence="6 11" id="KW-0288">FMN</keyword>
<dbReference type="CDD" id="cd07304">
    <property type="entry name" value="Chorismate_synthase"/>
    <property type="match status" value="1"/>
</dbReference>
<comment type="cofactor">
    <cofactor evidence="11">
        <name>FMNH2</name>
        <dbReference type="ChEBI" id="CHEBI:57618"/>
    </cofactor>
    <text evidence="11">Reduced FMN (FMNH(2)).</text>
</comment>
<comment type="function">
    <text evidence="11">Catalyzes the anti-1,4-elimination of the C-3 phosphate and the C-6 proR hydrogen from 5-enolpyruvylshikimate-3-phosphate (EPSP) to yield chorismate, which is the branch point compound that serves as the starting substrate for the three terminal pathways of aromatic amino acid biosynthesis. This reaction introduces a second double bond into the aromatic ring system.</text>
</comment>
<evidence type="ECO:0000256" key="8">
    <source>
        <dbReference type="ARBA" id="ARBA00022857"/>
    </source>
</evidence>
<dbReference type="SUPFAM" id="SSF103263">
    <property type="entry name" value="Chorismate synthase, AroC"/>
    <property type="match status" value="1"/>
</dbReference>
<feature type="binding site" evidence="11">
    <location>
        <position position="53"/>
    </location>
    <ligand>
        <name>NADP(+)</name>
        <dbReference type="ChEBI" id="CHEBI:58349"/>
    </ligand>
</feature>
<dbReference type="InterPro" id="IPR000453">
    <property type="entry name" value="Chorismate_synth"/>
</dbReference>
<dbReference type="PROSITE" id="PS00788">
    <property type="entry name" value="CHORISMATE_SYNTHASE_2"/>
    <property type="match status" value="1"/>
</dbReference>
<keyword evidence="10 11" id="KW-0456">Lyase</keyword>